<evidence type="ECO:0000259" key="2">
    <source>
        <dbReference type="Pfam" id="PF03625"/>
    </source>
</evidence>
<feature type="domain" description="DUF302" evidence="2">
    <location>
        <begin position="94"/>
        <end position="154"/>
    </location>
</feature>
<sequence>MTVYSVKHSLKKTKRFALPMVMSLTAMMALTACGNHLTSQSSSAKTMPTQTMEHHAMNTTHTTKTIASRYDFNDTVSRLQSAFKDKNMTIFATIDHQHAAQQVDLDMQPAKVIVFGTPKAGTPLMKKDPHFALKLPLKVLVTETDGQVLVSFEDTHALIAGSQIDFDDVKDTLANAEKLIEKTVTQ</sequence>
<dbReference type="EMBL" id="MUYT01000016">
    <property type="protein sequence ID" value="OOS19514.1"/>
    <property type="molecule type" value="Genomic_DNA"/>
</dbReference>
<proteinExistence type="predicted"/>
<dbReference type="Proteomes" id="UP000191094">
    <property type="component" value="Unassembled WGS sequence"/>
</dbReference>
<dbReference type="Gene3D" id="3.30.310.70">
    <property type="entry name" value="TT1751-like domain"/>
    <property type="match status" value="1"/>
</dbReference>
<dbReference type="PROSITE" id="PS51257">
    <property type="entry name" value="PROKAR_LIPOPROTEIN"/>
    <property type="match status" value="1"/>
</dbReference>
<feature type="chain" id="PRO_5012481754" description="DUF302 domain-containing protein" evidence="1">
    <location>
        <begin position="29"/>
        <end position="186"/>
    </location>
</feature>
<feature type="signal peptide" evidence="1">
    <location>
        <begin position="1"/>
        <end position="28"/>
    </location>
</feature>
<name>A0A1T0CB09_9GAMM</name>
<dbReference type="SUPFAM" id="SSF103247">
    <property type="entry name" value="TT1751-like"/>
    <property type="match status" value="1"/>
</dbReference>
<protein>
    <recommendedName>
        <fullName evidence="2">DUF302 domain-containing protein</fullName>
    </recommendedName>
</protein>
<dbReference type="CDD" id="cd14797">
    <property type="entry name" value="DUF302"/>
    <property type="match status" value="1"/>
</dbReference>
<evidence type="ECO:0000313" key="3">
    <source>
        <dbReference type="EMBL" id="OOS19514.1"/>
    </source>
</evidence>
<keyword evidence="1" id="KW-0732">Signal</keyword>
<dbReference type="InterPro" id="IPR005180">
    <property type="entry name" value="DUF302"/>
</dbReference>
<dbReference type="PANTHER" id="PTHR38342">
    <property type="entry name" value="SLR5037 PROTEIN"/>
    <property type="match status" value="1"/>
</dbReference>
<reference evidence="3 4" key="1">
    <citation type="submission" date="2017-02" db="EMBL/GenBank/DDBJ databases">
        <title>Draft genome sequence of Moraxella lincolnii CCUG 9405T type strain.</title>
        <authorList>
            <person name="Salva-Serra F."/>
            <person name="Engstrom-Jakobsson H."/>
            <person name="Thorell K."/>
            <person name="Jaen-Luchoro D."/>
            <person name="Gonzales-Siles L."/>
            <person name="Karlsson R."/>
            <person name="Yazdan S."/>
            <person name="Boulund F."/>
            <person name="Johnning A."/>
            <person name="Engstrand L."/>
            <person name="Kristiansson E."/>
            <person name="Moore E."/>
        </authorList>
    </citation>
    <scope>NUCLEOTIDE SEQUENCE [LARGE SCALE GENOMIC DNA]</scope>
    <source>
        <strain evidence="3 4">CCUG 9405</strain>
    </source>
</reference>
<dbReference type="AlphaFoldDB" id="A0A1T0CB09"/>
<evidence type="ECO:0000256" key="1">
    <source>
        <dbReference type="SAM" id="SignalP"/>
    </source>
</evidence>
<dbReference type="PANTHER" id="PTHR38342:SF2">
    <property type="entry name" value="INNER MEMBRANE OR EXPORTED"/>
    <property type="match status" value="1"/>
</dbReference>
<dbReference type="OrthoDB" id="9799367at2"/>
<organism evidence="3 4">
    <name type="scientific">Lwoffella lincolnii</name>
    <dbReference type="NCBI Taxonomy" id="90241"/>
    <lineage>
        <taxon>Bacteria</taxon>
        <taxon>Pseudomonadati</taxon>
        <taxon>Pseudomonadota</taxon>
        <taxon>Gammaproteobacteria</taxon>
        <taxon>Moraxellales</taxon>
        <taxon>Moraxellaceae</taxon>
        <taxon>Lwoffella</taxon>
    </lineage>
</organism>
<keyword evidence="4" id="KW-1185">Reference proteome</keyword>
<gene>
    <name evidence="3" type="ORF">B0682_08925</name>
</gene>
<dbReference type="RefSeq" id="WP_078308370.1">
    <property type="nucleotide sequence ID" value="NZ_MUYT01000016.1"/>
</dbReference>
<evidence type="ECO:0000313" key="4">
    <source>
        <dbReference type="Proteomes" id="UP000191094"/>
    </source>
</evidence>
<accession>A0A1T0CB09</accession>
<dbReference type="InterPro" id="IPR035923">
    <property type="entry name" value="TT1751-like_sf"/>
</dbReference>
<dbReference type="Pfam" id="PF03625">
    <property type="entry name" value="DUF302"/>
    <property type="match status" value="1"/>
</dbReference>
<dbReference type="STRING" id="90241.B0682_08925"/>
<comment type="caution">
    <text evidence="3">The sequence shown here is derived from an EMBL/GenBank/DDBJ whole genome shotgun (WGS) entry which is preliminary data.</text>
</comment>